<proteinExistence type="predicted"/>
<dbReference type="Pfam" id="PF00072">
    <property type="entry name" value="Response_reg"/>
    <property type="match status" value="1"/>
</dbReference>
<feature type="domain" description="Response regulatory" evidence="2">
    <location>
        <begin position="3"/>
        <end position="122"/>
    </location>
</feature>
<dbReference type="InterPro" id="IPR050595">
    <property type="entry name" value="Bact_response_regulator"/>
</dbReference>
<name>A0A7S6WNV9_9SPIR</name>
<dbReference type="GO" id="GO:0000160">
    <property type="term" value="P:phosphorelay signal transduction system"/>
    <property type="evidence" value="ECO:0007669"/>
    <property type="project" value="InterPro"/>
</dbReference>
<dbReference type="Proteomes" id="UP000593915">
    <property type="component" value="Chromosome"/>
</dbReference>
<dbReference type="SMART" id="SM00448">
    <property type="entry name" value="REC"/>
    <property type="match status" value="1"/>
</dbReference>
<reference evidence="3 4" key="1">
    <citation type="submission" date="2020-09" db="EMBL/GenBank/DDBJ databases">
        <title>Characterization of Treponema spp. from bovine digital dermatitis in Korea.</title>
        <authorList>
            <person name="Espiritu H.M."/>
            <person name="Cho Y.I."/>
            <person name="Mamuad L."/>
        </authorList>
    </citation>
    <scope>NUCLEOTIDE SEQUENCE [LARGE SCALE GENOMIC DNA]</scope>
    <source>
        <strain evidence="3 4">KS1</strain>
    </source>
</reference>
<dbReference type="PROSITE" id="PS50110">
    <property type="entry name" value="RESPONSE_REGULATORY"/>
    <property type="match status" value="2"/>
</dbReference>
<evidence type="ECO:0000256" key="1">
    <source>
        <dbReference type="ARBA" id="ARBA00022553"/>
    </source>
</evidence>
<dbReference type="PANTHER" id="PTHR44591:SF3">
    <property type="entry name" value="RESPONSE REGULATORY DOMAIN-CONTAINING PROTEIN"/>
    <property type="match status" value="1"/>
</dbReference>
<dbReference type="AlphaFoldDB" id="A0A7S6WNV9"/>
<dbReference type="RefSeq" id="WP_020964320.1">
    <property type="nucleotide sequence ID" value="NZ_CP045670.1"/>
</dbReference>
<feature type="domain" description="Response regulatory" evidence="2">
    <location>
        <begin position="289"/>
        <end position="403"/>
    </location>
</feature>
<dbReference type="InterPro" id="IPR001789">
    <property type="entry name" value="Sig_transdc_resp-reg_receiver"/>
</dbReference>
<dbReference type="InterPro" id="IPR011006">
    <property type="entry name" value="CheY-like_superfamily"/>
</dbReference>
<sequence length="407" mass="45822">MKQVLLIDIAPTLRNYITKKLYGAKVLMLYAESAEGAEKAFEFMKRSSISLIIIDYNFSRDKLFNFFEKKQHDAEIAAIPSIVLASSLGKYDPSLLASYGVKKIISKPVRVDELLSALGFALGVSFQIDRTPCILETRVNEDVIFVELSQGLNRDKIELLQFRLMELIELYKLQVPKVLIIMTDINLTYADVSNLEYLIDGVLTVKSVQPKNIKFLTLNKLVSEFFEGNPAYKDVKAVASLAEALSSFSKESGETKITSAQELLQSKEAPSEGNLLETRFRIDTGENLSVAIVDDDLITRKMMAAIFYDINANVHLFENGDDFLKEFKDDKYDIVFLDMIMPGISGIDVLAKINLHGYKTPFIILSSVDQKTPIIKALERGAKRYVLKPVKKETILRKTEEVLGGYI</sequence>
<evidence type="ECO:0000313" key="3">
    <source>
        <dbReference type="EMBL" id="QOW60599.1"/>
    </source>
</evidence>
<evidence type="ECO:0000259" key="2">
    <source>
        <dbReference type="PROSITE" id="PS50110"/>
    </source>
</evidence>
<dbReference type="SUPFAM" id="SSF52172">
    <property type="entry name" value="CheY-like"/>
    <property type="match status" value="2"/>
</dbReference>
<dbReference type="EMBL" id="CP061839">
    <property type="protein sequence ID" value="QOW60599.1"/>
    <property type="molecule type" value="Genomic_DNA"/>
</dbReference>
<evidence type="ECO:0000313" key="4">
    <source>
        <dbReference type="Proteomes" id="UP000593915"/>
    </source>
</evidence>
<gene>
    <name evidence="3" type="ORF">IFE08_12460</name>
</gene>
<dbReference type="CDD" id="cd00156">
    <property type="entry name" value="REC"/>
    <property type="match status" value="1"/>
</dbReference>
<organism evidence="3 4">
    <name type="scientific">Treponema pedis</name>
    <dbReference type="NCBI Taxonomy" id="409322"/>
    <lineage>
        <taxon>Bacteria</taxon>
        <taxon>Pseudomonadati</taxon>
        <taxon>Spirochaetota</taxon>
        <taxon>Spirochaetia</taxon>
        <taxon>Spirochaetales</taxon>
        <taxon>Treponemataceae</taxon>
        <taxon>Treponema</taxon>
    </lineage>
</organism>
<dbReference type="Gene3D" id="3.40.50.2300">
    <property type="match status" value="2"/>
</dbReference>
<dbReference type="PANTHER" id="PTHR44591">
    <property type="entry name" value="STRESS RESPONSE REGULATOR PROTEIN 1"/>
    <property type="match status" value="1"/>
</dbReference>
<protein>
    <submittedName>
        <fullName evidence="3">Response regulator</fullName>
    </submittedName>
</protein>
<accession>A0A7S6WNV9</accession>
<dbReference type="GeneID" id="301089212"/>
<keyword evidence="1" id="KW-0597">Phosphoprotein</keyword>